<dbReference type="GO" id="GO:0046872">
    <property type="term" value="F:metal ion binding"/>
    <property type="evidence" value="ECO:0007669"/>
    <property type="project" value="UniProtKB-KW"/>
</dbReference>
<accession>A0A5J6WT63</accession>
<dbReference type="InterPro" id="IPR005956">
    <property type="entry name" value="4OHPhenylPyrv_dOase"/>
</dbReference>
<evidence type="ECO:0000256" key="2">
    <source>
        <dbReference type="ARBA" id="ARBA00022723"/>
    </source>
</evidence>
<name>A0A5J6WT63_9GAMM</name>
<feature type="binding site" evidence="5">
    <location>
        <position position="253"/>
    </location>
    <ligand>
        <name>Fe cation</name>
        <dbReference type="ChEBI" id="CHEBI:24875"/>
    </ligand>
</feature>
<keyword evidence="3" id="KW-0677">Repeat</keyword>
<dbReference type="CDD" id="cd07250">
    <property type="entry name" value="HPPD_C_like"/>
    <property type="match status" value="1"/>
</dbReference>
<protein>
    <submittedName>
        <fullName evidence="7">4-hydroxyphenylpyruvate dioxygenase</fullName>
        <ecNumber evidence="7">1.13.11.27</ecNumber>
    </submittedName>
</protein>
<evidence type="ECO:0000259" key="6">
    <source>
        <dbReference type="PROSITE" id="PS51819"/>
    </source>
</evidence>
<dbReference type="FunFam" id="3.10.180.10:FF:000007">
    <property type="entry name" value="4-hydroxyphenylpyruvate dioxygenase"/>
    <property type="match status" value="1"/>
</dbReference>
<feature type="binding site" evidence="5">
    <location>
        <position position="332"/>
    </location>
    <ligand>
        <name>Fe cation</name>
        <dbReference type="ChEBI" id="CHEBI:24875"/>
    </ligand>
</feature>
<dbReference type="InterPro" id="IPR004360">
    <property type="entry name" value="Glyas_Fos-R_dOase_dom"/>
</dbReference>
<dbReference type="GO" id="GO:0003868">
    <property type="term" value="F:4-hydroxyphenylpyruvate dioxygenase activity"/>
    <property type="evidence" value="ECO:0007669"/>
    <property type="project" value="UniProtKB-EC"/>
</dbReference>
<dbReference type="InterPro" id="IPR037523">
    <property type="entry name" value="VOC_core"/>
</dbReference>
<gene>
    <name evidence="7" type="primary">hppD</name>
    <name evidence="7" type="ORF">FE240_06240</name>
</gene>
<dbReference type="CDD" id="cd08342">
    <property type="entry name" value="HPPD_N_like"/>
    <property type="match status" value="1"/>
</dbReference>
<dbReference type="SUPFAM" id="SSF54593">
    <property type="entry name" value="Glyoxalase/Bleomycin resistance protein/Dihydroxybiphenyl dioxygenase"/>
    <property type="match status" value="1"/>
</dbReference>
<reference evidence="7 8" key="1">
    <citation type="submission" date="2019-05" db="EMBL/GenBank/DDBJ databases">
        <title>OXA-830, a novel chromosomally encoded expanded-spectrum class D beta-lactamase in Aeromonas simiae.</title>
        <authorList>
            <person name="Zhou W."/>
            <person name="Chen Q."/>
        </authorList>
    </citation>
    <scope>NUCLEOTIDE SEQUENCE [LARGE SCALE GENOMIC DNA]</scope>
    <source>
        <strain evidence="7 8">A6</strain>
    </source>
</reference>
<evidence type="ECO:0000256" key="4">
    <source>
        <dbReference type="ARBA" id="ARBA00023004"/>
    </source>
</evidence>
<dbReference type="Proteomes" id="UP000594034">
    <property type="component" value="Chromosome"/>
</dbReference>
<feature type="binding site" evidence="5">
    <location>
        <position position="175"/>
    </location>
    <ligand>
        <name>Fe cation</name>
        <dbReference type="ChEBI" id="CHEBI:24875"/>
    </ligand>
</feature>
<organism evidence="7 8">
    <name type="scientific">Aeromonas simiae</name>
    <dbReference type="NCBI Taxonomy" id="218936"/>
    <lineage>
        <taxon>Bacteria</taxon>
        <taxon>Pseudomonadati</taxon>
        <taxon>Pseudomonadota</taxon>
        <taxon>Gammaproteobacteria</taxon>
        <taxon>Aeromonadales</taxon>
        <taxon>Aeromonadaceae</taxon>
        <taxon>Aeromonas</taxon>
    </lineage>
</organism>
<keyword evidence="2 5" id="KW-0479">Metal-binding</keyword>
<dbReference type="EC" id="1.13.11.27" evidence="7"/>
<sequence>MRHAASPQHQPVIRNPLGTDGFEYVEFTAPTAAGIAALKSLFASLGFAEVAKHRHKLCWLYRQGAINFIINAEPHSQAEAFAAQHGPSVCGMAFRVVDAGLAQQHALAQGAKPFVGKIGPMELNIPAIYGIGESTLAFVDRYGERGSIYEVDFLFYPDWQERMGSVDAGLTEIDHLTHNVYRGNMDVWAHFYERIGNFREIRYFDIEGKLTGLHSRAMTAPCGKIRIPINESADDKSQIEEYLRQYKGEGIQHIALATGDIYHTVRTLRSRGTGFMATPDTYYEKVDERVPGHGEPLDALRELRILIDGAPTKEGILLQIFTDTVIGPVFFEIIQRKGNEGFGEGNFQALFESIEQDQIRRGVLRHA</sequence>
<dbReference type="Gene3D" id="3.10.180.10">
    <property type="entry name" value="2,3-Dihydroxybiphenyl 1,2-Dioxygenase, domain 1"/>
    <property type="match status" value="2"/>
</dbReference>
<feature type="domain" description="VOC" evidence="6">
    <location>
        <begin position="21"/>
        <end position="141"/>
    </location>
</feature>
<dbReference type="PROSITE" id="PS51819">
    <property type="entry name" value="VOC"/>
    <property type="match status" value="2"/>
</dbReference>
<dbReference type="FunFam" id="3.10.180.10:FF:000018">
    <property type="entry name" value="4-hydroxyphenylpyruvate dioxygenase"/>
    <property type="match status" value="1"/>
</dbReference>
<dbReference type="Pfam" id="PF14696">
    <property type="entry name" value="Glyoxalase_5"/>
    <property type="match status" value="1"/>
</dbReference>
<dbReference type="InterPro" id="IPR029068">
    <property type="entry name" value="Glyas_Bleomycin-R_OHBP_Dase"/>
</dbReference>
<keyword evidence="7" id="KW-0670">Pyruvate</keyword>
<feature type="domain" description="VOC" evidence="6">
    <location>
        <begin position="172"/>
        <end position="323"/>
    </location>
</feature>
<dbReference type="InterPro" id="IPR041735">
    <property type="entry name" value="4OHPhenylPyrv_dOase_C"/>
</dbReference>
<dbReference type="NCBIfam" id="TIGR01263">
    <property type="entry name" value="4HPPD"/>
    <property type="match status" value="1"/>
</dbReference>
<dbReference type="PANTHER" id="PTHR11959:SF1">
    <property type="entry name" value="4-HYDROXYPHENYLPYRUVATE DIOXYGENASE"/>
    <property type="match status" value="1"/>
</dbReference>
<comment type="similarity">
    <text evidence="1">Belongs to the 4HPPD family.</text>
</comment>
<evidence type="ECO:0000313" key="7">
    <source>
        <dbReference type="EMBL" id="QFI54329.1"/>
    </source>
</evidence>
<comment type="cofactor">
    <cofactor evidence="5">
        <name>Fe cation</name>
        <dbReference type="ChEBI" id="CHEBI:24875"/>
    </cofactor>
    <text evidence="5">Binds 1 Fe cation per subunit.</text>
</comment>
<keyword evidence="7" id="KW-0560">Oxidoreductase</keyword>
<dbReference type="RefSeq" id="WP_193003813.1">
    <property type="nucleotide sequence ID" value="NZ_CP040449.1"/>
</dbReference>
<dbReference type="EMBL" id="CP040449">
    <property type="protein sequence ID" value="QFI54329.1"/>
    <property type="molecule type" value="Genomic_DNA"/>
</dbReference>
<proteinExistence type="inferred from homology"/>
<dbReference type="GO" id="GO:0006572">
    <property type="term" value="P:L-tyrosine catabolic process"/>
    <property type="evidence" value="ECO:0007669"/>
    <property type="project" value="TreeGrafter"/>
</dbReference>
<dbReference type="KEGG" id="asim:FE240_06240"/>
<dbReference type="Pfam" id="PF00903">
    <property type="entry name" value="Glyoxalase"/>
    <property type="match status" value="1"/>
</dbReference>
<dbReference type="PANTHER" id="PTHR11959">
    <property type="entry name" value="4-HYDROXYPHENYLPYRUVATE DIOXYGENASE"/>
    <property type="match status" value="1"/>
</dbReference>
<evidence type="ECO:0000256" key="1">
    <source>
        <dbReference type="ARBA" id="ARBA00005877"/>
    </source>
</evidence>
<dbReference type="PIRSF" id="PIRSF009283">
    <property type="entry name" value="HPP_dOase"/>
    <property type="match status" value="1"/>
</dbReference>
<keyword evidence="8" id="KW-1185">Reference proteome</keyword>
<evidence type="ECO:0000313" key="8">
    <source>
        <dbReference type="Proteomes" id="UP000594034"/>
    </source>
</evidence>
<keyword evidence="4 5" id="KW-0408">Iron</keyword>
<evidence type="ECO:0000256" key="3">
    <source>
        <dbReference type="ARBA" id="ARBA00022737"/>
    </source>
</evidence>
<dbReference type="InterPro" id="IPR041736">
    <property type="entry name" value="4OHPhenylPyrv_dOase_N"/>
</dbReference>
<evidence type="ECO:0000256" key="5">
    <source>
        <dbReference type="PIRSR" id="PIRSR009283-1"/>
    </source>
</evidence>
<keyword evidence="7" id="KW-0223">Dioxygenase</keyword>
<dbReference type="AlphaFoldDB" id="A0A5J6WT63"/>